<dbReference type="RefSeq" id="WP_342069780.1">
    <property type="nucleotide sequence ID" value="NZ_CP151762.1"/>
</dbReference>
<dbReference type="PANTHER" id="PTHR30461">
    <property type="entry name" value="DNA-INVERTASE FROM LAMBDOID PROPHAGE"/>
    <property type="match status" value="1"/>
</dbReference>
<dbReference type="Pfam" id="PF00239">
    <property type="entry name" value="Resolvase"/>
    <property type="match status" value="1"/>
</dbReference>
<dbReference type="KEGG" id="yag:AABB28_16345"/>
<dbReference type="InterPro" id="IPR036162">
    <property type="entry name" value="Resolvase-like_N_sf"/>
</dbReference>
<dbReference type="Pfam" id="PF13408">
    <property type="entry name" value="Zn_ribbon_recom"/>
    <property type="match status" value="1"/>
</dbReference>
<dbReference type="PROSITE" id="PS51737">
    <property type="entry name" value="RECOMBINASE_DNA_BIND"/>
    <property type="match status" value="1"/>
</dbReference>
<organism evidence="3 4">
    <name type="scientific">Yoonia algicola</name>
    <dbReference type="NCBI Taxonomy" id="3137368"/>
    <lineage>
        <taxon>Bacteria</taxon>
        <taxon>Pseudomonadati</taxon>
        <taxon>Pseudomonadota</taxon>
        <taxon>Alphaproteobacteria</taxon>
        <taxon>Rhodobacterales</taxon>
        <taxon>Paracoccaceae</taxon>
        <taxon>Yoonia</taxon>
    </lineage>
</organism>
<evidence type="ECO:0000259" key="1">
    <source>
        <dbReference type="PROSITE" id="PS51736"/>
    </source>
</evidence>
<evidence type="ECO:0000313" key="4">
    <source>
        <dbReference type="Proteomes" id="UP001451782"/>
    </source>
</evidence>
<sequence length="497" mass="56503">MSTKTCFGYTRVSTVKQGEGVSLEAQHEAISAFAARNNLQITRWFEEKETAAKRGRPIFDAVVKALQAGDADGLIVHKIDRSARNFSDWARVGELVDSGIDVHFAHESLDLRSRGGRLTADIQAVIAADYVRNLREECKKGVDGRLKQGLTPWAAPIGYLDQGRGKAKVPDPIRGPLVRQAFELYATGRYSFQGLRLELQRRGLKTRNGRPITKGCFENMLSNPFYYGVIYLKRTGRSYPGIHEPLISSALFKRVMDIRNGKHIKKETLHNHPYRKLITCGLCQRSLIGERQKGHVYYRCHTRDCATTGIRQDRFEEAVAVELQRWQLRPSDQKRYAAKMQQWLRKQTPEVDKKAIELQLANVAARQDQLTDALLDQLIDKATFLDRKDRLQAEREACETALREIDKTPRHEVVAQKYLELTKNVVLSHGLANQAQKAELLRIVLSNCTLAGKTLCVETQKWLSEVEETLFTLCGAPVRDRTRTIDVIEQVVEAFDF</sequence>
<dbReference type="Gene3D" id="3.40.50.1390">
    <property type="entry name" value="Resolvase, N-terminal catalytic domain"/>
    <property type="match status" value="1"/>
</dbReference>
<dbReference type="PANTHER" id="PTHR30461:SF23">
    <property type="entry name" value="DNA RECOMBINASE-RELATED"/>
    <property type="match status" value="1"/>
</dbReference>
<dbReference type="InterPro" id="IPR011109">
    <property type="entry name" value="DNA_bind_recombinase_dom"/>
</dbReference>
<dbReference type="GO" id="GO:0000150">
    <property type="term" value="F:DNA strand exchange activity"/>
    <property type="evidence" value="ECO:0007669"/>
    <property type="project" value="InterPro"/>
</dbReference>
<dbReference type="AlphaFoldDB" id="A0AAN0M5F2"/>
<dbReference type="SUPFAM" id="SSF53041">
    <property type="entry name" value="Resolvase-like"/>
    <property type="match status" value="1"/>
</dbReference>
<name>A0AAN0M5F2_9RHOB</name>
<dbReference type="PROSITE" id="PS51736">
    <property type="entry name" value="RECOMBINASES_3"/>
    <property type="match status" value="1"/>
</dbReference>
<dbReference type="InterPro" id="IPR025827">
    <property type="entry name" value="Zn_ribbon_recom_dom"/>
</dbReference>
<dbReference type="InterPro" id="IPR006119">
    <property type="entry name" value="Resolv_N"/>
</dbReference>
<evidence type="ECO:0000259" key="2">
    <source>
        <dbReference type="PROSITE" id="PS51737"/>
    </source>
</evidence>
<dbReference type="InterPro" id="IPR050639">
    <property type="entry name" value="SSR_resolvase"/>
</dbReference>
<dbReference type="Pfam" id="PF07508">
    <property type="entry name" value="Recombinase"/>
    <property type="match status" value="1"/>
</dbReference>
<dbReference type="EMBL" id="CP151762">
    <property type="protein sequence ID" value="WZU63398.1"/>
    <property type="molecule type" value="Genomic_DNA"/>
</dbReference>
<reference evidence="3 4" key="1">
    <citation type="submission" date="2024-04" db="EMBL/GenBank/DDBJ databases">
        <title>Phylogenomic analyses of a clade within the roseobacter group suggest taxonomic reassignments of species of the genera Aestuariivita, Citreicella, Loktanella, Nautella, Pelagibaca, Ruegeria, Thalassobius, Thiobacimonas and Tropicibacter, and the proposal o.</title>
        <authorList>
            <person name="Jeon C.O."/>
        </authorList>
    </citation>
    <scope>NUCLEOTIDE SEQUENCE [LARGE SCALE GENOMIC DNA]</scope>
    <source>
        <strain evidence="3 4">G8-12</strain>
    </source>
</reference>
<proteinExistence type="predicted"/>
<keyword evidence="4" id="KW-1185">Reference proteome</keyword>
<feature type="domain" description="Recombinase" evidence="2">
    <location>
        <begin position="156"/>
        <end position="265"/>
    </location>
</feature>
<protein>
    <submittedName>
        <fullName evidence="3">Recombinase family protein</fullName>
    </submittedName>
</protein>
<dbReference type="InterPro" id="IPR038109">
    <property type="entry name" value="DNA_bind_recomb_sf"/>
</dbReference>
<dbReference type="CDD" id="cd00338">
    <property type="entry name" value="Ser_Recombinase"/>
    <property type="match status" value="1"/>
</dbReference>
<dbReference type="Proteomes" id="UP001451782">
    <property type="component" value="Chromosome"/>
</dbReference>
<feature type="domain" description="Resolvase/invertase-type recombinase catalytic" evidence="1">
    <location>
        <begin position="5"/>
        <end position="149"/>
    </location>
</feature>
<dbReference type="GO" id="GO:0003677">
    <property type="term" value="F:DNA binding"/>
    <property type="evidence" value="ECO:0007669"/>
    <property type="project" value="InterPro"/>
</dbReference>
<dbReference type="Gene3D" id="3.90.1750.20">
    <property type="entry name" value="Putative Large Serine Recombinase, Chain B, Domain 2"/>
    <property type="match status" value="1"/>
</dbReference>
<evidence type="ECO:0000313" key="3">
    <source>
        <dbReference type="EMBL" id="WZU63398.1"/>
    </source>
</evidence>
<dbReference type="SMART" id="SM00857">
    <property type="entry name" value="Resolvase"/>
    <property type="match status" value="1"/>
</dbReference>
<gene>
    <name evidence="3" type="ORF">AABB28_16345</name>
</gene>
<accession>A0AAN0M5F2</accession>